<feature type="transmembrane region" description="Helical" evidence="2">
    <location>
        <begin position="97"/>
        <end position="118"/>
    </location>
</feature>
<dbReference type="PANTHER" id="PTHR11360:SF260">
    <property type="entry name" value="MFS DOMAIN-CONTAINING PROTEIN"/>
    <property type="match status" value="1"/>
</dbReference>
<dbReference type="Pfam" id="PF07690">
    <property type="entry name" value="MFS_1"/>
    <property type="match status" value="1"/>
</dbReference>
<keyword evidence="5" id="KW-1185">Reference proteome</keyword>
<dbReference type="InterPro" id="IPR036259">
    <property type="entry name" value="MFS_trans_sf"/>
</dbReference>
<dbReference type="GO" id="GO:0016020">
    <property type="term" value="C:membrane"/>
    <property type="evidence" value="ECO:0007669"/>
    <property type="project" value="UniProtKB-SubCell"/>
</dbReference>
<reference evidence="4 5" key="1">
    <citation type="submission" date="2020-06" db="EMBL/GenBank/DDBJ databases">
        <authorList>
            <person name="Li R."/>
            <person name="Bekaert M."/>
        </authorList>
    </citation>
    <scope>NUCLEOTIDE SEQUENCE [LARGE SCALE GENOMIC DNA]</scope>
    <source>
        <strain evidence="5">wild</strain>
    </source>
</reference>
<feature type="transmembrane region" description="Helical" evidence="2">
    <location>
        <begin position="40"/>
        <end position="59"/>
    </location>
</feature>
<dbReference type="InterPro" id="IPR050327">
    <property type="entry name" value="Proton-linked_MCT"/>
</dbReference>
<feature type="transmembrane region" description="Helical" evidence="2">
    <location>
        <begin position="331"/>
        <end position="351"/>
    </location>
</feature>
<keyword evidence="2" id="KW-1133">Transmembrane helix</keyword>
<dbReference type="SUPFAM" id="SSF103473">
    <property type="entry name" value="MFS general substrate transporter"/>
    <property type="match status" value="1"/>
</dbReference>
<comment type="subcellular location">
    <subcellularLocation>
        <location evidence="1">Membrane</location>
        <topology evidence="1">Multi-pass membrane protein</topology>
    </subcellularLocation>
</comment>
<feature type="transmembrane region" description="Helical" evidence="2">
    <location>
        <begin position="130"/>
        <end position="153"/>
    </location>
</feature>
<name>A0A6J8AZZ4_MYTCO</name>
<feature type="transmembrane region" description="Helical" evidence="2">
    <location>
        <begin position="65"/>
        <end position="88"/>
    </location>
</feature>
<feature type="transmembrane region" description="Helical" evidence="2">
    <location>
        <begin position="12"/>
        <end position="33"/>
    </location>
</feature>
<dbReference type="EMBL" id="CACVKT020002042">
    <property type="protein sequence ID" value="CAC5374652.1"/>
    <property type="molecule type" value="Genomic_DNA"/>
</dbReference>
<evidence type="ECO:0000256" key="2">
    <source>
        <dbReference type="SAM" id="Phobius"/>
    </source>
</evidence>
<protein>
    <recommendedName>
        <fullName evidence="3">Major facilitator superfamily (MFS) profile domain-containing protein</fullName>
    </recommendedName>
</protein>
<accession>A0A6J8AZZ4</accession>
<dbReference type="PROSITE" id="PS50850">
    <property type="entry name" value="MFS"/>
    <property type="match status" value="1"/>
</dbReference>
<feature type="transmembrane region" description="Helical" evidence="2">
    <location>
        <begin position="212"/>
        <end position="231"/>
    </location>
</feature>
<sequence>MDEFNEDITAVTVIGALYISVSISGAIIAVLLNEKFGERLVIMSGGFLLFIGYASSFFVTAFPVLYLTMAIIPGIGMSLSYSSLLVAVDKYFTKRKFIAMSLAILGGSFGMVIVPILMESLLQKYGFHGAILVHAGISLHVVVCGAVVFPLPTENVSRNSKISKKVDMEFCKEPKFIVYLVTNFLFISAQYIPATQLPDTAVSIGISMDEISLAVAMLGVGSGCGRLFFGFLSHCFENHVMKFWIIFLAGMGLMMLMVPYSTKIEQFLVFAVLYGFFDGGNNVGWNLSLKNLLEPQYYGRAMSLALLAEGIGCAIGNPLTAFLRETTGSGGIPYFIGCAILCVSAVILIPFSNVKQSFQEQEIIIFDETDSELEKFKIHDCNNEYKINGSTCICKKEIHDCNNEYKINGSTCICKKEIHDCNSEYKINGSTCICKKEIHDCNSEYKINGSTCICKKEILEK</sequence>
<evidence type="ECO:0000256" key="1">
    <source>
        <dbReference type="ARBA" id="ARBA00004141"/>
    </source>
</evidence>
<feature type="domain" description="Major facilitator superfamily (MFS) profile" evidence="3">
    <location>
        <begin position="1"/>
        <end position="357"/>
    </location>
</feature>
<organism evidence="4 5">
    <name type="scientific">Mytilus coruscus</name>
    <name type="common">Sea mussel</name>
    <dbReference type="NCBI Taxonomy" id="42192"/>
    <lineage>
        <taxon>Eukaryota</taxon>
        <taxon>Metazoa</taxon>
        <taxon>Spiralia</taxon>
        <taxon>Lophotrochozoa</taxon>
        <taxon>Mollusca</taxon>
        <taxon>Bivalvia</taxon>
        <taxon>Autobranchia</taxon>
        <taxon>Pteriomorphia</taxon>
        <taxon>Mytilida</taxon>
        <taxon>Mytiloidea</taxon>
        <taxon>Mytilidae</taxon>
        <taxon>Mytilinae</taxon>
        <taxon>Mytilus</taxon>
    </lineage>
</organism>
<feature type="transmembrane region" description="Helical" evidence="2">
    <location>
        <begin position="174"/>
        <end position="192"/>
    </location>
</feature>
<dbReference type="CDD" id="cd17352">
    <property type="entry name" value="MFS_MCT_SLC16"/>
    <property type="match status" value="1"/>
</dbReference>
<feature type="transmembrane region" description="Helical" evidence="2">
    <location>
        <begin position="267"/>
        <end position="285"/>
    </location>
</feature>
<dbReference type="InterPro" id="IPR020846">
    <property type="entry name" value="MFS_dom"/>
</dbReference>
<proteinExistence type="predicted"/>
<evidence type="ECO:0000313" key="5">
    <source>
        <dbReference type="Proteomes" id="UP000507470"/>
    </source>
</evidence>
<dbReference type="Gene3D" id="1.20.1250.20">
    <property type="entry name" value="MFS general substrate transporter like domains"/>
    <property type="match status" value="1"/>
</dbReference>
<evidence type="ECO:0000313" key="4">
    <source>
        <dbReference type="EMBL" id="CAC5374652.1"/>
    </source>
</evidence>
<keyword evidence="2" id="KW-0812">Transmembrane</keyword>
<dbReference type="AlphaFoldDB" id="A0A6J8AZZ4"/>
<dbReference type="InterPro" id="IPR011701">
    <property type="entry name" value="MFS"/>
</dbReference>
<dbReference type="GO" id="GO:0008028">
    <property type="term" value="F:monocarboxylic acid transmembrane transporter activity"/>
    <property type="evidence" value="ECO:0007669"/>
    <property type="project" value="TreeGrafter"/>
</dbReference>
<gene>
    <name evidence="4" type="ORF">MCOR_11958</name>
</gene>
<evidence type="ECO:0000259" key="3">
    <source>
        <dbReference type="PROSITE" id="PS50850"/>
    </source>
</evidence>
<dbReference type="PANTHER" id="PTHR11360">
    <property type="entry name" value="MONOCARBOXYLATE TRANSPORTER"/>
    <property type="match status" value="1"/>
</dbReference>
<keyword evidence="2" id="KW-0472">Membrane</keyword>
<feature type="transmembrane region" description="Helical" evidence="2">
    <location>
        <begin position="297"/>
        <end position="319"/>
    </location>
</feature>
<dbReference type="OrthoDB" id="410267at2759"/>
<dbReference type="Proteomes" id="UP000507470">
    <property type="component" value="Unassembled WGS sequence"/>
</dbReference>
<feature type="transmembrane region" description="Helical" evidence="2">
    <location>
        <begin position="243"/>
        <end position="261"/>
    </location>
</feature>